<accession>A0ACC2GRR2</accession>
<sequence>MVSRRGCGAVRSSLKRRLCQGWVTEKYCVTVSIPGEMEKDVKVQAFILTLPDTDQQRCQSSSRERQRGASEAPSQKCVGR</sequence>
<keyword evidence="2" id="KW-1185">Reference proteome</keyword>
<comment type="caution">
    <text evidence="1">The sequence shown here is derived from an EMBL/GenBank/DDBJ whole genome shotgun (WGS) entry which is preliminary data.</text>
</comment>
<protein>
    <submittedName>
        <fullName evidence="1">Uncharacterized protein</fullName>
    </submittedName>
</protein>
<organism evidence="1 2">
    <name type="scientific">Dallia pectoralis</name>
    <name type="common">Alaska blackfish</name>
    <dbReference type="NCBI Taxonomy" id="75939"/>
    <lineage>
        <taxon>Eukaryota</taxon>
        <taxon>Metazoa</taxon>
        <taxon>Chordata</taxon>
        <taxon>Craniata</taxon>
        <taxon>Vertebrata</taxon>
        <taxon>Euteleostomi</taxon>
        <taxon>Actinopterygii</taxon>
        <taxon>Neopterygii</taxon>
        <taxon>Teleostei</taxon>
        <taxon>Protacanthopterygii</taxon>
        <taxon>Esociformes</taxon>
        <taxon>Umbridae</taxon>
        <taxon>Dallia</taxon>
    </lineage>
</organism>
<gene>
    <name evidence="1" type="ORF">DPEC_G00124900</name>
</gene>
<proteinExistence type="predicted"/>
<dbReference type="EMBL" id="CM055737">
    <property type="protein sequence ID" value="KAJ8006115.1"/>
    <property type="molecule type" value="Genomic_DNA"/>
</dbReference>
<name>A0ACC2GRR2_DALPE</name>
<evidence type="ECO:0000313" key="1">
    <source>
        <dbReference type="EMBL" id="KAJ8006115.1"/>
    </source>
</evidence>
<dbReference type="Proteomes" id="UP001157502">
    <property type="component" value="Chromosome 10"/>
</dbReference>
<evidence type="ECO:0000313" key="2">
    <source>
        <dbReference type="Proteomes" id="UP001157502"/>
    </source>
</evidence>
<reference evidence="1" key="1">
    <citation type="submission" date="2021-05" db="EMBL/GenBank/DDBJ databases">
        <authorList>
            <person name="Pan Q."/>
            <person name="Jouanno E."/>
            <person name="Zahm M."/>
            <person name="Klopp C."/>
            <person name="Cabau C."/>
            <person name="Louis A."/>
            <person name="Berthelot C."/>
            <person name="Parey E."/>
            <person name="Roest Crollius H."/>
            <person name="Montfort J."/>
            <person name="Robinson-Rechavi M."/>
            <person name="Bouchez O."/>
            <person name="Lampietro C."/>
            <person name="Lopez Roques C."/>
            <person name="Donnadieu C."/>
            <person name="Postlethwait J."/>
            <person name="Bobe J."/>
            <person name="Dillon D."/>
            <person name="Chandos A."/>
            <person name="von Hippel F."/>
            <person name="Guiguen Y."/>
        </authorList>
    </citation>
    <scope>NUCLEOTIDE SEQUENCE</scope>
    <source>
        <strain evidence="1">YG-Jan2019</strain>
    </source>
</reference>